<evidence type="ECO:0000313" key="3">
    <source>
        <dbReference type="Proteomes" id="UP000663838"/>
    </source>
</evidence>
<reference evidence="2" key="1">
    <citation type="submission" date="2021-02" db="EMBL/GenBank/DDBJ databases">
        <authorList>
            <person name="Nowell W R."/>
        </authorList>
    </citation>
    <scope>NUCLEOTIDE SEQUENCE</scope>
</reference>
<gene>
    <name evidence="2" type="ORF">TOA249_LOCUS27431</name>
</gene>
<evidence type="ECO:0000256" key="1">
    <source>
        <dbReference type="SAM" id="MobiDB-lite"/>
    </source>
</evidence>
<feature type="region of interest" description="Disordered" evidence="1">
    <location>
        <begin position="753"/>
        <end position="801"/>
    </location>
</feature>
<dbReference type="AlphaFoldDB" id="A0A821SPD7"/>
<feature type="non-terminal residue" evidence="2">
    <location>
        <position position="1"/>
    </location>
</feature>
<comment type="caution">
    <text evidence="2">The sequence shown here is derived from an EMBL/GenBank/DDBJ whole genome shotgun (WGS) entry which is preliminary data.</text>
</comment>
<evidence type="ECO:0000313" key="2">
    <source>
        <dbReference type="EMBL" id="CAF4857807.1"/>
    </source>
</evidence>
<protein>
    <recommendedName>
        <fullName evidence="4">C2H2-type domain-containing protein</fullName>
    </recommendedName>
</protein>
<evidence type="ECO:0008006" key="4">
    <source>
        <dbReference type="Google" id="ProtNLM"/>
    </source>
</evidence>
<sequence length="932" mass="107396">EYLDSLMWNVDDFSVWLHKVNSNNDIVNDFKNTSFSIRCELSVCCGSCYSSFDSYRCHIYCFHRSLVDSFDSDSVIPSNIDNNDSYIQPDANNQSDHIEDPDSFIYRDEECDETDDLINNFDPISFTTIDEKCSFDILVKLYTRFLLELREYHLLPQKVVQLISSNISDLLEVILKLIKTKQSASVLTVVDLETIFTHVNKLITSISKNEYTFLKQCQKHFNYELPIEIVLNTSEDHAYYIPLKISLSHLLHSGELLDAINNNTQSLIIQSNKDNDLILSNRQCRSIKSNTSNRKNSDFLLLKLYSDGIGITNPIGPKKDSHKFTCFYFLLDDLPNVLRSQVNLIGLHCIAYTKHLKDKDSRDVLMNVLIQDFNQLQTQGITVPCISSRLYFSFSFLCGDNLASNELGGFQKNFNSGHFCRHCLITYEQRLIPLTDISFVPRTHLRHDLIVDRIVSNNDGQTLFGVSGDSWFRNLIGFHPTESLPPDLMHDTAEDGLCKRFHSLMVEHLPDCVTPKVHFITEYPLSINKYGLPVLNSCIRFESKHLYFKQIVIRTFNFKNPLLTLSKRHQLRYCLLSSSKSFSSLDLNIRSSKAIILTDLPLRVRRLLMKSINQADSISECSSMYYHHIQIRKNATFIRDLAHSEEVPVFCQVHHMLKIKGKWVVIAEELNTVSFDDKLWSYEVEFTGVLISMDVDRCFDILPHCLDYADIDGATLALFQHNDNIQIFPRIKDRVKFVDLRTKLISNLIEQDEKNSENTSVSKENDTSTSSSSNEDLQLNSDNNQIVDSDPSSLNGSDDNDNTCITVLLPADYEGPNLTMRMQQYVDDNNLSKFFPHTAMRSELLTLLYPTNDEYKTMAKFIKDWHESIKQKFKRERKPVQMSNSLVQLKQEKYGKGKTNGRPKKKSTILQAERRVNDVSMINVADKRNENL</sequence>
<proteinExistence type="predicted"/>
<organism evidence="2 3">
    <name type="scientific">Rotaria socialis</name>
    <dbReference type="NCBI Taxonomy" id="392032"/>
    <lineage>
        <taxon>Eukaryota</taxon>
        <taxon>Metazoa</taxon>
        <taxon>Spiralia</taxon>
        <taxon>Gnathifera</taxon>
        <taxon>Rotifera</taxon>
        <taxon>Eurotatoria</taxon>
        <taxon>Bdelloidea</taxon>
        <taxon>Philodinida</taxon>
        <taxon>Philodinidae</taxon>
        <taxon>Rotaria</taxon>
    </lineage>
</organism>
<dbReference type="EMBL" id="CAJOBS010003489">
    <property type="protein sequence ID" value="CAF4857807.1"/>
    <property type="molecule type" value="Genomic_DNA"/>
</dbReference>
<name>A0A821SPD7_9BILA</name>
<feature type="compositionally biased region" description="Polar residues" evidence="1">
    <location>
        <begin position="777"/>
        <end position="801"/>
    </location>
</feature>
<accession>A0A821SPD7</accession>
<feature type="compositionally biased region" description="Low complexity" evidence="1">
    <location>
        <begin position="767"/>
        <end position="776"/>
    </location>
</feature>
<dbReference type="Proteomes" id="UP000663838">
    <property type="component" value="Unassembled WGS sequence"/>
</dbReference>